<dbReference type="GO" id="GO:0016746">
    <property type="term" value="F:acyltransferase activity"/>
    <property type="evidence" value="ECO:0007669"/>
    <property type="project" value="UniProtKB-KW"/>
</dbReference>
<keyword evidence="4" id="KW-0732">Signal</keyword>
<dbReference type="GO" id="GO:0008360">
    <property type="term" value="P:regulation of cell shape"/>
    <property type="evidence" value="ECO:0007669"/>
    <property type="project" value="UniProtKB-UniRule"/>
</dbReference>
<feature type="domain" description="L,D-TPase catalytic" evidence="14">
    <location>
        <begin position="240"/>
        <end position="372"/>
    </location>
</feature>
<proteinExistence type="predicted"/>
<comment type="caution">
    <text evidence="15">The sequence shown here is derived from an EMBL/GenBank/DDBJ whole genome shotgun (WGS) entry which is preliminary data.</text>
</comment>
<evidence type="ECO:0000256" key="10">
    <source>
        <dbReference type="ARBA" id="ARBA00023315"/>
    </source>
</evidence>
<evidence type="ECO:0000259" key="14">
    <source>
        <dbReference type="PROSITE" id="PS52029"/>
    </source>
</evidence>
<keyword evidence="5 13" id="KW-0133">Cell shape</keyword>
<keyword evidence="9" id="KW-0449">Lipoprotein</keyword>
<dbReference type="GO" id="GO:0018104">
    <property type="term" value="P:peptidoglycan-protein cross-linking"/>
    <property type="evidence" value="ECO:0007669"/>
    <property type="project" value="TreeGrafter"/>
</dbReference>
<comment type="pathway">
    <text evidence="12">Glycan biosynthesis.</text>
</comment>
<dbReference type="PANTHER" id="PTHR30582:SF2">
    <property type="entry name" value="L,D-TRANSPEPTIDASE YCIB-RELATED"/>
    <property type="match status" value="1"/>
</dbReference>
<reference evidence="15" key="1">
    <citation type="submission" date="2020-11" db="EMBL/GenBank/DDBJ databases">
        <title>Isolation and identification of active actinomycetes.</title>
        <authorList>
            <person name="Yu B."/>
        </authorList>
    </citation>
    <scope>NUCLEOTIDE SEQUENCE</scope>
    <source>
        <strain evidence="15">NEAU-YB345</strain>
    </source>
</reference>
<accession>A0A931B2C6</accession>
<evidence type="ECO:0000256" key="4">
    <source>
        <dbReference type="ARBA" id="ARBA00022729"/>
    </source>
</evidence>
<organism evidence="15 16">
    <name type="scientific">Streptacidiphilus fuscans</name>
    <dbReference type="NCBI Taxonomy" id="2789292"/>
    <lineage>
        <taxon>Bacteria</taxon>
        <taxon>Bacillati</taxon>
        <taxon>Actinomycetota</taxon>
        <taxon>Actinomycetes</taxon>
        <taxon>Kitasatosporales</taxon>
        <taxon>Streptomycetaceae</taxon>
        <taxon>Streptacidiphilus</taxon>
    </lineage>
</organism>
<protein>
    <submittedName>
        <fullName evidence="15">L,D-transpeptidase family protein</fullName>
    </submittedName>
</protein>
<feature type="active site" description="Nucleophile" evidence="13">
    <location>
        <position position="340"/>
    </location>
</feature>
<evidence type="ECO:0000256" key="2">
    <source>
        <dbReference type="ARBA" id="ARBA00022475"/>
    </source>
</evidence>
<dbReference type="Pfam" id="PF03734">
    <property type="entry name" value="YkuD"/>
    <property type="match status" value="1"/>
</dbReference>
<dbReference type="PROSITE" id="PS52029">
    <property type="entry name" value="LD_TPASE"/>
    <property type="match status" value="1"/>
</dbReference>
<dbReference type="InterPro" id="IPR038063">
    <property type="entry name" value="Transpep_catalytic_dom"/>
</dbReference>
<evidence type="ECO:0000256" key="6">
    <source>
        <dbReference type="ARBA" id="ARBA00022984"/>
    </source>
</evidence>
<comment type="pathway">
    <text evidence="1 13">Cell wall biogenesis; peptidoglycan biosynthesis.</text>
</comment>
<evidence type="ECO:0000256" key="5">
    <source>
        <dbReference type="ARBA" id="ARBA00022960"/>
    </source>
</evidence>
<keyword evidence="6 13" id="KW-0573">Peptidoglycan synthesis</keyword>
<dbReference type="FunFam" id="2.40.440.10:FF:000005">
    <property type="entry name" value="L,D-transpeptidase 2"/>
    <property type="match status" value="1"/>
</dbReference>
<dbReference type="InterPro" id="IPR050979">
    <property type="entry name" value="LD-transpeptidase"/>
</dbReference>
<keyword evidence="10" id="KW-0012">Acyltransferase</keyword>
<evidence type="ECO:0000256" key="9">
    <source>
        <dbReference type="ARBA" id="ARBA00023288"/>
    </source>
</evidence>
<dbReference type="Proteomes" id="UP000657385">
    <property type="component" value="Unassembled WGS sequence"/>
</dbReference>
<dbReference type="Gene3D" id="2.40.440.10">
    <property type="entry name" value="L,D-transpeptidase catalytic domain-like"/>
    <property type="match status" value="1"/>
</dbReference>
<evidence type="ECO:0000256" key="12">
    <source>
        <dbReference type="ARBA" id="ARBA00060592"/>
    </source>
</evidence>
<dbReference type="CDD" id="cd16913">
    <property type="entry name" value="YkuD_like"/>
    <property type="match status" value="1"/>
</dbReference>
<evidence type="ECO:0000256" key="11">
    <source>
        <dbReference type="ARBA" id="ARBA00023316"/>
    </source>
</evidence>
<dbReference type="PANTHER" id="PTHR30582">
    <property type="entry name" value="L,D-TRANSPEPTIDASE"/>
    <property type="match status" value="1"/>
</dbReference>
<dbReference type="GO" id="GO:0005576">
    <property type="term" value="C:extracellular region"/>
    <property type="evidence" value="ECO:0007669"/>
    <property type="project" value="TreeGrafter"/>
</dbReference>
<dbReference type="Pfam" id="PF17964">
    <property type="entry name" value="Big_10"/>
    <property type="match status" value="1"/>
</dbReference>
<evidence type="ECO:0000313" key="16">
    <source>
        <dbReference type="Proteomes" id="UP000657385"/>
    </source>
</evidence>
<dbReference type="GO" id="GO:0071555">
    <property type="term" value="P:cell wall organization"/>
    <property type="evidence" value="ECO:0007669"/>
    <property type="project" value="UniProtKB-UniRule"/>
</dbReference>
<dbReference type="EMBL" id="JADPRT010000002">
    <property type="protein sequence ID" value="MBF9067407.1"/>
    <property type="molecule type" value="Genomic_DNA"/>
</dbReference>
<feature type="active site" description="Proton donor/acceptor" evidence="13">
    <location>
        <position position="321"/>
    </location>
</feature>
<keyword evidence="7" id="KW-0472">Membrane</keyword>
<sequence length="398" mass="41067">MLGIATGALVLGASACGGTTTPGHSGGGSGGGTSGATAVAVPAASVTILPKSGATGVDTTGTLHVSAASGRLTSVAVTGADGSTVSGAITGDGTGWAPSGVLHTGTRYSVVATAADSQGRTTTQRSSFTTLTPAATDIANFNINPGETYGVGMEVSLQFNDPVAQQYQADVLKSVTVTANPSVDVEGHWFGDSRVDFRPQNYWAPGTQVTLHLHLNGVRTGSQEYGQQNKDVSFTVGRYQVSVADNNAHTMIVYSAPGVVRRTLPASLGDPEHTTWNGKMVISEKYSTIDMNSQTVGLGNAYNIPDVPHAQRLTTSGTFVHGNYWRPASTFGSQNTSHGCVGLQDVQGGGDPNTPAAWFYDNSLIGDVVQVVNAPDAVVSPDNGWNGWNMSWSAWTSN</sequence>
<evidence type="ECO:0000256" key="3">
    <source>
        <dbReference type="ARBA" id="ARBA00022679"/>
    </source>
</evidence>
<gene>
    <name evidence="15" type="ORF">I2501_05060</name>
</gene>
<dbReference type="SUPFAM" id="SSF141523">
    <property type="entry name" value="L,D-transpeptidase catalytic domain-like"/>
    <property type="match status" value="1"/>
</dbReference>
<dbReference type="GO" id="GO:0071972">
    <property type="term" value="F:peptidoglycan L,D-transpeptidase activity"/>
    <property type="evidence" value="ECO:0007669"/>
    <property type="project" value="TreeGrafter"/>
</dbReference>
<evidence type="ECO:0000313" key="15">
    <source>
        <dbReference type="EMBL" id="MBF9067407.1"/>
    </source>
</evidence>
<dbReference type="AlphaFoldDB" id="A0A931B2C6"/>
<name>A0A931B2C6_9ACTN</name>
<evidence type="ECO:0000256" key="1">
    <source>
        <dbReference type="ARBA" id="ARBA00004752"/>
    </source>
</evidence>
<evidence type="ECO:0000256" key="7">
    <source>
        <dbReference type="ARBA" id="ARBA00023136"/>
    </source>
</evidence>
<evidence type="ECO:0000256" key="13">
    <source>
        <dbReference type="PROSITE-ProRule" id="PRU01373"/>
    </source>
</evidence>
<evidence type="ECO:0000256" key="8">
    <source>
        <dbReference type="ARBA" id="ARBA00023139"/>
    </source>
</evidence>
<dbReference type="InterPro" id="IPR005490">
    <property type="entry name" value="LD_TPept_cat_dom"/>
</dbReference>
<dbReference type="Gene3D" id="2.60.40.3710">
    <property type="match status" value="1"/>
</dbReference>
<keyword evidence="3" id="KW-0808">Transferase</keyword>
<dbReference type="Gene3D" id="2.60.40.3780">
    <property type="match status" value="1"/>
</dbReference>
<keyword evidence="11 13" id="KW-0961">Cell wall biogenesis/degradation</keyword>
<keyword evidence="16" id="KW-1185">Reference proteome</keyword>
<dbReference type="InterPro" id="IPR041280">
    <property type="entry name" value="Big_10"/>
</dbReference>
<keyword evidence="2" id="KW-1003">Cell membrane</keyword>
<keyword evidence="8" id="KW-0564">Palmitate</keyword>